<dbReference type="Proteomes" id="UP000027341">
    <property type="component" value="Unassembled WGS sequence"/>
</dbReference>
<sequence>MKVVSFNVNSVRMRLHQLQALVDSQCPDIIGLQETKVQDHEFPLVDIQAMGYNAVFMGQKTHYGVALLYRDTVELVNTQYGWKTDDEMAQKRMIIGDFRDASGNEVRVINGYFPQGENRDHPVKFPAKEKFYQDLMTYLQTECSPEQKLIVMGDFNISPEDIDIGIGEQNKKRWLKTGKTSFLPEEREWWAKLIGWGLKDTYRTVHPDDDNTFSWFDYRSKGFEDDPKRGLRIDTLLATESLNACTVDSGVDYAVRGMEKPSDHAPVWSEFRF</sequence>
<evidence type="ECO:0000256" key="7">
    <source>
        <dbReference type="PIRSR" id="PIRSR604808-3"/>
    </source>
</evidence>
<dbReference type="NCBIfam" id="TIGR00633">
    <property type="entry name" value="xth"/>
    <property type="match status" value="1"/>
</dbReference>
<dbReference type="NCBIfam" id="NF008733">
    <property type="entry name" value="PRK11756.1"/>
    <property type="match status" value="1"/>
</dbReference>
<evidence type="ECO:0000313" key="9">
    <source>
        <dbReference type="EMBL" id="KDN96200.1"/>
    </source>
</evidence>
<dbReference type="STRING" id="28885.EI16_07900"/>
<feature type="binding site" evidence="6">
    <location>
        <position position="263"/>
    </location>
    <ligand>
        <name>Mg(2+)</name>
        <dbReference type="ChEBI" id="CHEBI:18420"/>
        <label>1</label>
    </ligand>
</feature>
<dbReference type="GO" id="GO:0003677">
    <property type="term" value="F:DNA binding"/>
    <property type="evidence" value="ECO:0007669"/>
    <property type="project" value="InterPro"/>
</dbReference>
<dbReference type="GO" id="GO:0008311">
    <property type="term" value="F:double-stranded DNA 3'-5' DNA exonuclease activity"/>
    <property type="evidence" value="ECO:0007669"/>
    <property type="project" value="InterPro"/>
</dbReference>
<keyword evidence="6" id="KW-0464">Manganese</keyword>
<keyword evidence="10" id="KW-1185">Reference proteome</keyword>
<dbReference type="PROSITE" id="PS00726">
    <property type="entry name" value="AP_NUCLEASE_F1_1"/>
    <property type="match status" value="1"/>
</dbReference>
<evidence type="ECO:0000313" key="10">
    <source>
        <dbReference type="Proteomes" id="UP000027341"/>
    </source>
</evidence>
<keyword evidence="3" id="KW-0378">Hydrolase</keyword>
<evidence type="ECO:0000256" key="4">
    <source>
        <dbReference type="ARBA" id="ARBA00022842"/>
    </source>
</evidence>
<feature type="domain" description="Endonuclease/exonuclease/phosphatase" evidence="8">
    <location>
        <begin position="4"/>
        <end position="264"/>
    </location>
</feature>
<comment type="caution">
    <text evidence="9">The sequence shown here is derived from an EMBL/GenBank/DDBJ whole genome shotgun (WGS) entry which is preliminary data.</text>
</comment>
<evidence type="ECO:0000256" key="2">
    <source>
        <dbReference type="ARBA" id="ARBA00022723"/>
    </source>
</evidence>
<feature type="active site" description="Proton acceptor" evidence="5">
    <location>
        <position position="264"/>
    </location>
</feature>
<dbReference type="InterPro" id="IPR037493">
    <property type="entry name" value="ExoIII-like"/>
</dbReference>
<feature type="site" description="Important for catalytic activity" evidence="7">
    <location>
        <position position="234"/>
    </location>
</feature>
<organism evidence="9 10">
    <name type="scientific">Hydrogenovibrio marinus</name>
    <dbReference type="NCBI Taxonomy" id="28885"/>
    <lineage>
        <taxon>Bacteria</taxon>
        <taxon>Pseudomonadati</taxon>
        <taxon>Pseudomonadota</taxon>
        <taxon>Gammaproteobacteria</taxon>
        <taxon>Thiotrichales</taxon>
        <taxon>Piscirickettsiaceae</taxon>
        <taxon>Hydrogenovibrio</taxon>
    </lineage>
</organism>
<dbReference type="InterPro" id="IPR005135">
    <property type="entry name" value="Endo/exonuclease/phosphatase"/>
</dbReference>
<evidence type="ECO:0000256" key="5">
    <source>
        <dbReference type="PIRSR" id="PIRSR604808-1"/>
    </source>
</evidence>
<dbReference type="PROSITE" id="PS51435">
    <property type="entry name" value="AP_NUCLEASE_F1_4"/>
    <property type="match status" value="1"/>
</dbReference>
<feature type="binding site" evidence="6">
    <location>
        <position position="7"/>
    </location>
    <ligand>
        <name>Mg(2+)</name>
        <dbReference type="ChEBI" id="CHEBI:18420"/>
        <label>1</label>
    </ligand>
</feature>
<dbReference type="InterPro" id="IPR020847">
    <property type="entry name" value="AP_endonuclease_F1_BS"/>
</dbReference>
<dbReference type="GO" id="GO:0004519">
    <property type="term" value="F:endonuclease activity"/>
    <property type="evidence" value="ECO:0007669"/>
    <property type="project" value="InterPro"/>
</dbReference>
<dbReference type="InterPro" id="IPR036691">
    <property type="entry name" value="Endo/exonu/phosph_ase_sf"/>
</dbReference>
<reference evidence="9 10" key="1">
    <citation type="submission" date="2014-04" db="EMBL/GenBank/DDBJ databases">
        <title>Draft genome sequence of Hydrogenovibrio marinus MH-110, a model organism for aerobic H2 metabolism.</title>
        <authorList>
            <person name="Cha H.J."/>
            <person name="Jo B.H."/>
            <person name="Hwang B.H."/>
        </authorList>
    </citation>
    <scope>NUCLEOTIDE SEQUENCE [LARGE SCALE GENOMIC DNA]</scope>
    <source>
        <strain evidence="9 10">MH-110</strain>
    </source>
</reference>
<comment type="cofactor">
    <cofactor evidence="6">
        <name>Mg(2+)</name>
        <dbReference type="ChEBI" id="CHEBI:18420"/>
    </cofactor>
    <cofactor evidence="6">
        <name>Mn(2+)</name>
        <dbReference type="ChEBI" id="CHEBI:29035"/>
    </cofactor>
    <text evidence="6">Probably binds two magnesium or manganese ions per subunit.</text>
</comment>
<feature type="active site" description="Proton donor/acceptor" evidence="5">
    <location>
        <position position="154"/>
    </location>
</feature>
<dbReference type="GO" id="GO:0006281">
    <property type="term" value="P:DNA repair"/>
    <property type="evidence" value="ECO:0007669"/>
    <property type="project" value="InterPro"/>
</dbReference>
<keyword evidence="2 6" id="KW-0479">Metal-binding</keyword>
<feature type="binding site" evidence="6">
    <location>
        <position position="154"/>
    </location>
    <ligand>
        <name>Mg(2+)</name>
        <dbReference type="ChEBI" id="CHEBI:18420"/>
        <label>1</label>
    </ligand>
</feature>
<dbReference type="PANTHER" id="PTHR43250:SF2">
    <property type="entry name" value="EXODEOXYRIBONUCLEASE III"/>
    <property type="match status" value="1"/>
</dbReference>
<dbReference type="InterPro" id="IPR004808">
    <property type="entry name" value="AP_endonuc_1"/>
</dbReference>
<dbReference type="AlphaFoldDB" id="A0A067A1K4"/>
<feature type="binding site" evidence="6">
    <location>
        <position position="156"/>
    </location>
    <ligand>
        <name>Mg(2+)</name>
        <dbReference type="ChEBI" id="CHEBI:18420"/>
        <label>1</label>
    </ligand>
</feature>
<dbReference type="PANTHER" id="PTHR43250">
    <property type="entry name" value="EXODEOXYRIBONUCLEASE III"/>
    <property type="match status" value="1"/>
</dbReference>
<feature type="active site" evidence="5">
    <location>
        <position position="112"/>
    </location>
</feature>
<feature type="binding site" evidence="6">
    <location>
        <position position="34"/>
    </location>
    <ligand>
        <name>Mg(2+)</name>
        <dbReference type="ChEBI" id="CHEBI:18420"/>
        <label>1</label>
    </ligand>
</feature>
<comment type="similarity">
    <text evidence="1">Belongs to the DNA repair enzymes AP/ExoA family.</text>
</comment>
<dbReference type="SUPFAM" id="SSF56219">
    <property type="entry name" value="DNase I-like"/>
    <property type="match status" value="1"/>
</dbReference>
<gene>
    <name evidence="9" type="ORF">EI16_07900</name>
</gene>
<name>A0A067A1K4_HYDMR</name>
<feature type="binding site" evidence="6">
    <location>
        <position position="264"/>
    </location>
    <ligand>
        <name>Mg(2+)</name>
        <dbReference type="ChEBI" id="CHEBI:18420"/>
        <label>1</label>
    </ligand>
</feature>
<dbReference type="NCBIfam" id="TIGR00195">
    <property type="entry name" value="exoDNase_III"/>
    <property type="match status" value="1"/>
</dbReference>
<evidence type="ECO:0000256" key="1">
    <source>
        <dbReference type="ARBA" id="ARBA00007092"/>
    </source>
</evidence>
<dbReference type="CDD" id="cd09086">
    <property type="entry name" value="ExoIII-like_AP-endo"/>
    <property type="match status" value="1"/>
</dbReference>
<evidence type="ECO:0000256" key="3">
    <source>
        <dbReference type="ARBA" id="ARBA00022801"/>
    </source>
</evidence>
<evidence type="ECO:0000259" key="8">
    <source>
        <dbReference type="Pfam" id="PF03372"/>
    </source>
</evidence>
<dbReference type="GO" id="GO:0046872">
    <property type="term" value="F:metal ion binding"/>
    <property type="evidence" value="ECO:0007669"/>
    <property type="project" value="UniProtKB-KW"/>
</dbReference>
<evidence type="ECO:0000256" key="6">
    <source>
        <dbReference type="PIRSR" id="PIRSR604808-2"/>
    </source>
</evidence>
<dbReference type="Pfam" id="PF03372">
    <property type="entry name" value="Exo_endo_phos"/>
    <property type="match status" value="1"/>
</dbReference>
<dbReference type="RefSeq" id="WP_029911856.1">
    <property type="nucleotide sequence ID" value="NZ_AP020335.1"/>
</dbReference>
<dbReference type="Gene3D" id="3.60.10.10">
    <property type="entry name" value="Endonuclease/exonuclease/phosphatase"/>
    <property type="match status" value="1"/>
</dbReference>
<keyword evidence="4 6" id="KW-0460">Magnesium</keyword>
<proteinExistence type="inferred from homology"/>
<feature type="site" description="Transition state stabilizer" evidence="7">
    <location>
        <position position="156"/>
    </location>
</feature>
<protein>
    <submittedName>
        <fullName evidence="9">Exodeoxyribonuclease III</fullName>
    </submittedName>
</protein>
<dbReference type="EMBL" id="JMIU01000001">
    <property type="protein sequence ID" value="KDN96200.1"/>
    <property type="molecule type" value="Genomic_DNA"/>
</dbReference>
<feature type="site" description="Interaction with DNA substrate" evidence="7">
    <location>
        <position position="264"/>
    </location>
</feature>
<accession>A0A067A1K4</accession>